<gene>
    <name evidence="13" type="ORF">E6K73_07290</name>
</gene>
<keyword evidence="7" id="KW-0408">Iron</keyword>
<dbReference type="Proteomes" id="UP000320184">
    <property type="component" value="Unassembled WGS sequence"/>
</dbReference>
<name>A0A538SH49_UNCEI</name>
<dbReference type="EMBL" id="VBOT01000093">
    <property type="protein sequence ID" value="TMQ50699.1"/>
    <property type="molecule type" value="Genomic_DNA"/>
</dbReference>
<dbReference type="SUPFAM" id="SSF53383">
    <property type="entry name" value="PLP-dependent transferases"/>
    <property type="match status" value="1"/>
</dbReference>
<dbReference type="InterPro" id="IPR015421">
    <property type="entry name" value="PyrdxlP-dep_Trfase_major"/>
</dbReference>
<dbReference type="EC" id="2.8.1.7" evidence="3"/>
<feature type="domain" description="Aminotransferase class V" evidence="12">
    <location>
        <begin position="5"/>
        <end position="366"/>
    </location>
</feature>
<reference evidence="13 14" key="1">
    <citation type="journal article" date="2019" name="Nat. Microbiol.">
        <title>Mediterranean grassland soil C-N compound turnover is dependent on rainfall and depth, and is mediated by genomically divergent microorganisms.</title>
        <authorList>
            <person name="Diamond S."/>
            <person name="Andeer P.F."/>
            <person name="Li Z."/>
            <person name="Crits-Christoph A."/>
            <person name="Burstein D."/>
            <person name="Anantharaman K."/>
            <person name="Lane K.R."/>
            <person name="Thomas B.C."/>
            <person name="Pan C."/>
            <person name="Northen T.R."/>
            <person name="Banfield J.F."/>
        </authorList>
    </citation>
    <scope>NUCLEOTIDE SEQUENCE [LARGE SCALE GENOMIC DNA]</scope>
    <source>
        <strain evidence="13">WS_3</strain>
    </source>
</reference>
<dbReference type="Pfam" id="PF00266">
    <property type="entry name" value="Aminotran_5"/>
    <property type="match status" value="1"/>
</dbReference>
<dbReference type="AlphaFoldDB" id="A0A538SH49"/>
<dbReference type="GO" id="GO:0031071">
    <property type="term" value="F:cysteine desulfurase activity"/>
    <property type="evidence" value="ECO:0007669"/>
    <property type="project" value="UniProtKB-EC"/>
</dbReference>
<dbReference type="Gene3D" id="3.40.640.10">
    <property type="entry name" value="Type I PLP-dependent aspartate aminotransferase-like (Major domain)"/>
    <property type="match status" value="1"/>
</dbReference>
<dbReference type="InterPro" id="IPR015422">
    <property type="entry name" value="PyrdxlP-dep_Trfase_small"/>
</dbReference>
<dbReference type="InterPro" id="IPR020578">
    <property type="entry name" value="Aminotrans_V_PyrdxlP_BS"/>
</dbReference>
<evidence type="ECO:0000259" key="12">
    <source>
        <dbReference type="Pfam" id="PF00266"/>
    </source>
</evidence>
<protein>
    <recommendedName>
        <fullName evidence="3">cysteine desulfurase</fullName>
        <ecNumber evidence="3">2.8.1.7</ecNumber>
    </recommendedName>
</protein>
<evidence type="ECO:0000256" key="2">
    <source>
        <dbReference type="ARBA" id="ARBA00006490"/>
    </source>
</evidence>
<dbReference type="PANTHER" id="PTHR11601:SF34">
    <property type="entry name" value="CYSTEINE DESULFURASE"/>
    <property type="match status" value="1"/>
</dbReference>
<comment type="similarity">
    <text evidence="2">Belongs to the class-V pyridoxal-phosphate-dependent aminotransferase family. NifS/IscS subfamily.</text>
</comment>
<accession>A0A538SH49</accession>
<evidence type="ECO:0000256" key="1">
    <source>
        <dbReference type="ARBA" id="ARBA00001933"/>
    </source>
</evidence>
<evidence type="ECO:0000256" key="6">
    <source>
        <dbReference type="ARBA" id="ARBA00022898"/>
    </source>
</evidence>
<feature type="region of interest" description="Disordered" evidence="11">
    <location>
        <begin position="384"/>
        <end position="423"/>
    </location>
</feature>
<dbReference type="InterPro" id="IPR016454">
    <property type="entry name" value="Cysteine_dSase"/>
</dbReference>
<evidence type="ECO:0000256" key="7">
    <source>
        <dbReference type="ARBA" id="ARBA00023004"/>
    </source>
</evidence>
<proteinExistence type="inferred from homology"/>
<dbReference type="Gene3D" id="1.10.260.50">
    <property type="match status" value="1"/>
</dbReference>
<keyword evidence="8" id="KW-0411">Iron-sulfur</keyword>
<evidence type="ECO:0000256" key="5">
    <source>
        <dbReference type="ARBA" id="ARBA00022723"/>
    </source>
</evidence>
<evidence type="ECO:0000313" key="13">
    <source>
        <dbReference type="EMBL" id="TMQ50699.1"/>
    </source>
</evidence>
<evidence type="ECO:0000256" key="9">
    <source>
        <dbReference type="ARBA" id="ARBA00050776"/>
    </source>
</evidence>
<evidence type="ECO:0000256" key="8">
    <source>
        <dbReference type="ARBA" id="ARBA00023014"/>
    </source>
</evidence>
<dbReference type="InterPro" id="IPR015424">
    <property type="entry name" value="PyrdxlP-dep_Trfase"/>
</dbReference>
<dbReference type="GO" id="GO:0051536">
    <property type="term" value="F:iron-sulfur cluster binding"/>
    <property type="evidence" value="ECO:0007669"/>
    <property type="project" value="UniProtKB-KW"/>
</dbReference>
<dbReference type="GO" id="GO:0046872">
    <property type="term" value="F:metal ion binding"/>
    <property type="evidence" value="ECO:0007669"/>
    <property type="project" value="UniProtKB-KW"/>
</dbReference>
<evidence type="ECO:0000256" key="10">
    <source>
        <dbReference type="RuleBase" id="RU004504"/>
    </source>
</evidence>
<evidence type="ECO:0000256" key="4">
    <source>
        <dbReference type="ARBA" id="ARBA00022679"/>
    </source>
</evidence>
<dbReference type="PROSITE" id="PS00595">
    <property type="entry name" value="AA_TRANSFER_CLASS_5"/>
    <property type="match status" value="1"/>
</dbReference>
<dbReference type="PANTHER" id="PTHR11601">
    <property type="entry name" value="CYSTEINE DESULFURYLASE FAMILY MEMBER"/>
    <property type="match status" value="1"/>
</dbReference>
<evidence type="ECO:0000256" key="11">
    <source>
        <dbReference type="SAM" id="MobiDB-lite"/>
    </source>
</evidence>
<comment type="caution">
    <text evidence="13">The sequence shown here is derived from an EMBL/GenBank/DDBJ whole genome shotgun (WGS) entry which is preliminary data.</text>
</comment>
<evidence type="ECO:0000256" key="3">
    <source>
        <dbReference type="ARBA" id="ARBA00012239"/>
    </source>
</evidence>
<organism evidence="13 14">
    <name type="scientific">Eiseniibacteriota bacterium</name>
    <dbReference type="NCBI Taxonomy" id="2212470"/>
    <lineage>
        <taxon>Bacteria</taxon>
        <taxon>Candidatus Eiseniibacteriota</taxon>
    </lineage>
</organism>
<evidence type="ECO:0000313" key="14">
    <source>
        <dbReference type="Proteomes" id="UP000320184"/>
    </source>
</evidence>
<sequence>MRREIYADHAATTAPAPEVVEAMLPYLGEGFGNASSVHRRGEAAREAVEAARAGVAALVGASPEEIVFTASGSESNNLALKGALPGAPEGRRRLVVSAIEHPSVLETARHLEDRGVPVTIVPVERSGVVDPERLKGALGPDVALVSVMWVNNEVGTIQSIAEIAELAHAAGARLHCDAVQAVGKLPVDVGEAGVDLLSLAGHKFQGPPGAGALYVRRRVRLVPLVHGGHQERSRRAGTENLAAIVGLGAAAERARARLASGATEALAALGERLRAGLTRRIPASRLNGDPERRLRTIVNLCFTGVDGEAVLHELDLQGITVSTGSACSAASPGPSHVLIAMGLRPEEAHASVRFSLGEGIGEDDIDTILTVTPPVVERLRALGGRESPEAAGAGDGATVGSPATRGPAVGHQRTRGARRGELS</sequence>
<comment type="catalytic activity">
    <reaction evidence="9">
        <text>(sulfur carrier)-H + L-cysteine = (sulfur carrier)-SH + L-alanine</text>
        <dbReference type="Rhea" id="RHEA:43892"/>
        <dbReference type="Rhea" id="RHEA-COMP:14737"/>
        <dbReference type="Rhea" id="RHEA-COMP:14739"/>
        <dbReference type="ChEBI" id="CHEBI:29917"/>
        <dbReference type="ChEBI" id="CHEBI:35235"/>
        <dbReference type="ChEBI" id="CHEBI:57972"/>
        <dbReference type="ChEBI" id="CHEBI:64428"/>
        <dbReference type="EC" id="2.8.1.7"/>
    </reaction>
</comment>
<comment type="cofactor">
    <cofactor evidence="1 10">
        <name>pyridoxal 5'-phosphate</name>
        <dbReference type="ChEBI" id="CHEBI:597326"/>
    </cofactor>
</comment>
<dbReference type="FunFam" id="3.40.640.10:FF:000084">
    <property type="entry name" value="IscS-like cysteine desulfurase"/>
    <property type="match status" value="1"/>
</dbReference>
<keyword evidence="4" id="KW-0808">Transferase</keyword>
<dbReference type="InterPro" id="IPR000192">
    <property type="entry name" value="Aminotrans_V_dom"/>
</dbReference>
<dbReference type="Gene3D" id="3.90.1150.10">
    <property type="entry name" value="Aspartate Aminotransferase, domain 1"/>
    <property type="match status" value="1"/>
</dbReference>
<dbReference type="PIRSF" id="PIRSF005572">
    <property type="entry name" value="NifS"/>
    <property type="match status" value="1"/>
</dbReference>
<keyword evidence="5" id="KW-0479">Metal-binding</keyword>
<keyword evidence="6" id="KW-0663">Pyridoxal phosphate</keyword>